<protein>
    <recommendedName>
        <fullName evidence="3">DUF1320 domain-containing protein</fullName>
    </recommendedName>
</protein>
<name>A0A1K1LB60_9BACT</name>
<dbReference type="KEGG" id="dpg:DESPIGER_0043"/>
<evidence type="ECO:0000313" key="1">
    <source>
        <dbReference type="EMBL" id="SFV71948.1"/>
    </source>
</evidence>
<gene>
    <name evidence="1" type="ORF">DESPIGER_0043</name>
</gene>
<dbReference type="RefSeq" id="WP_072331541.1">
    <property type="nucleotide sequence ID" value="NZ_CATZZK010000004.1"/>
</dbReference>
<organism evidence="1 2">
    <name type="scientific">Desulfovibrio piger</name>
    <dbReference type="NCBI Taxonomy" id="901"/>
    <lineage>
        <taxon>Bacteria</taxon>
        <taxon>Pseudomonadati</taxon>
        <taxon>Thermodesulfobacteriota</taxon>
        <taxon>Desulfovibrionia</taxon>
        <taxon>Desulfovibrionales</taxon>
        <taxon>Desulfovibrionaceae</taxon>
        <taxon>Desulfovibrio</taxon>
    </lineage>
</organism>
<dbReference type="InterPro" id="IPR009752">
    <property type="entry name" value="Phage_Mu_GpJ"/>
</dbReference>
<dbReference type="Pfam" id="PF07030">
    <property type="entry name" value="Phage_Mu_Gp36"/>
    <property type="match status" value="1"/>
</dbReference>
<accession>A0A1K1LB60</accession>
<sequence>MLLCRREHIIDLLHAKYVAACEEQNPGLVERTIEAVSGEVSDALSYRYPQPWPYVPELVRYITAVISAYRVVEGITSLVDTEASSDNEWLPLQKQWKYCTDLLEDIVSGKQKLPLSEANPDREDPTFAVVSRPPLFDLRGL</sequence>
<dbReference type="EMBL" id="LT630450">
    <property type="protein sequence ID" value="SFV71948.1"/>
    <property type="molecule type" value="Genomic_DNA"/>
</dbReference>
<dbReference type="AlphaFoldDB" id="A0A1K1LB60"/>
<keyword evidence="2" id="KW-1185">Reference proteome</keyword>
<evidence type="ECO:0008006" key="3">
    <source>
        <dbReference type="Google" id="ProtNLM"/>
    </source>
</evidence>
<reference evidence="2" key="1">
    <citation type="submission" date="2016-10" db="EMBL/GenBank/DDBJ databases">
        <authorList>
            <person name="Wegmann U."/>
        </authorList>
    </citation>
    <scope>NUCLEOTIDE SEQUENCE [LARGE SCALE GENOMIC DNA]</scope>
</reference>
<dbReference type="Proteomes" id="UP000186323">
    <property type="component" value="Chromosome I"/>
</dbReference>
<evidence type="ECO:0000313" key="2">
    <source>
        <dbReference type="Proteomes" id="UP000186323"/>
    </source>
</evidence>
<proteinExistence type="predicted"/>
<dbReference type="OrthoDB" id="5454292at2"/>